<dbReference type="Proteomes" id="UP000238205">
    <property type="component" value="Unassembled WGS sequence"/>
</dbReference>
<dbReference type="OrthoDB" id="2164753at2"/>
<proteinExistence type="predicted"/>
<gene>
    <name evidence="1" type="ORF">CLV38_101185</name>
</gene>
<protein>
    <submittedName>
        <fullName evidence="1">Uncharacterized protein</fullName>
    </submittedName>
</protein>
<sequence>MREWIFDDGKSTTLLLDKVTVLKGSANQWENMIYLIKDTISQNKYNLYEGNEKINHKDYQLNILSYSSSFISEDVKNNNGSIMDSFFSYLELSPFYKQLVESWDELQEEIYFLNEELGYEDKITLSDFKKQLIKKNLKIESDKNDSFLQLKQQLRITRKLNSSKRNIFLIINPELELNLFELEQLDKFMNLQTDYFIVITSHVFRGSVNVIHDEKIINSCSLLKYKSDIEDLLPFVFKEDIYNDAVNWYIELVDKYDKKTINLALPSVDKLETFIYLYLLFYLSDISFSVDYKGIPPEYQSYIASLQDNRL</sequence>
<evidence type="ECO:0000313" key="1">
    <source>
        <dbReference type="EMBL" id="PRY84263.1"/>
    </source>
</evidence>
<reference evidence="1 2" key="1">
    <citation type="submission" date="2018-03" db="EMBL/GenBank/DDBJ databases">
        <title>Genomic Encyclopedia of Archaeal and Bacterial Type Strains, Phase II (KMG-II): from individual species to whole genera.</title>
        <authorList>
            <person name="Goeker M."/>
        </authorList>
    </citation>
    <scope>NUCLEOTIDE SEQUENCE [LARGE SCALE GENOMIC DNA]</scope>
    <source>
        <strain evidence="1 2">DSM 13175</strain>
    </source>
</reference>
<name>A0A2T0WC31_9LACT</name>
<organism evidence="1 2">
    <name type="scientific">Alkalibacterium olivapovliticus</name>
    <dbReference type="NCBI Taxonomy" id="99907"/>
    <lineage>
        <taxon>Bacteria</taxon>
        <taxon>Bacillati</taxon>
        <taxon>Bacillota</taxon>
        <taxon>Bacilli</taxon>
        <taxon>Lactobacillales</taxon>
        <taxon>Carnobacteriaceae</taxon>
        <taxon>Alkalibacterium</taxon>
    </lineage>
</organism>
<keyword evidence="2" id="KW-1185">Reference proteome</keyword>
<dbReference type="EMBL" id="PVTO01000001">
    <property type="protein sequence ID" value="PRY84263.1"/>
    <property type="molecule type" value="Genomic_DNA"/>
</dbReference>
<dbReference type="AlphaFoldDB" id="A0A2T0WC31"/>
<evidence type="ECO:0000313" key="2">
    <source>
        <dbReference type="Proteomes" id="UP000238205"/>
    </source>
</evidence>
<dbReference type="RefSeq" id="WP_106190299.1">
    <property type="nucleotide sequence ID" value="NZ_PVTO01000001.1"/>
</dbReference>
<comment type="caution">
    <text evidence="1">The sequence shown here is derived from an EMBL/GenBank/DDBJ whole genome shotgun (WGS) entry which is preliminary data.</text>
</comment>
<accession>A0A2T0WC31</accession>